<evidence type="ECO:0000313" key="4">
    <source>
        <dbReference type="Proteomes" id="UP001530400"/>
    </source>
</evidence>
<dbReference type="InterPro" id="IPR049625">
    <property type="entry name" value="Glyco_transf_61_cat"/>
</dbReference>
<organism evidence="3 4">
    <name type="scientific">Cyclotella atomus</name>
    <dbReference type="NCBI Taxonomy" id="382360"/>
    <lineage>
        <taxon>Eukaryota</taxon>
        <taxon>Sar</taxon>
        <taxon>Stramenopiles</taxon>
        <taxon>Ochrophyta</taxon>
        <taxon>Bacillariophyta</taxon>
        <taxon>Coscinodiscophyceae</taxon>
        <taxon>Thalassiosirophycidae</taxon>
        <taxon>Stephanodiscales</taxon>
        <taxon>Stephanodiscaceae</taxon>
        <taxon>Cyclotella</taxon>
    </lineage>
</organism>
<evidence type="ECO:0000259" key="2">
    <source>
        <dbReference type="Pfam" id="PF04577"/>
    </source>
</evidence>
<evidence type="ECO:0000313" key="3">
    <source>
        <dbReference type="EMBL" id="KAL3795576.1"/>
    </source>
</evidence>
<feature type="region of interest" description="Disordered" evidence="1">
    <location>
        <begin position="95"/>
        <end position="117"/>
    </location>
</feature>
<name>A0ABD3Q7S3_9STRA</name>
<protein>
    <recommendedName>
        <fullName evidence="2">Glycosyltransferase 61 catalytic domain-containing protein</fullName>
    </recommendedName>
</protein>
<sequence>MSTSTSTTHLLLRRQSSSPPDSEDPISNDITDSQHHPLLPPLPPQSTLSVTTSTTASLPTPPSVVRQRSDSIPRLLENQLGPPIVPSVPHIQDTQDYNVQAPPSHKRKQSDIPSHNDLLPISPSALFRSSLNLEIHDEEDDDSIVYSGPVDENVYNSGRWKYYNTVEVGKLKIKWLGISIMVLLALYSTTRHTSTSKDSYNDADGYESVGDPMEFSVKYNSIEYYSDLNRLGHLTSFGPTPVTYQGSGTTTAAPGGMYTYENVCVTNNVDYPKKPYEDTSMRGLIRFTNDATLLKNPKRCVPCTADETEELQSTAVGTIDSSVKHPCGMKGLHEMYASTLIDWKECINNKDNHGLMIRTKQSQSPSQVTNVHFFDRPTFLLQFTANNRESSLFDTLFSYLPHWHHYRSTDYPFDGILSHSVEGCLSHSRNWLCEILHHMSAFGSAKEIIWEESPKTLYCFRELHVNRMGYQRSLSNGQISKPILDEVRDVLFRSMALPRPRDMNEIRKKDAKLGISRPFRIVLYSNSHHSTNVWSNMDELVIEARGNNKYHGVEFTVEDDLDELTVAEQAKVFNLADAVIMSTGEHWGNVIFVTEDTVFVELGCGGFSNVENGHFMGLILGSHRSVRECRGGGEEDYCVQCTREGLNSSFRIEEDAFHGVVDEILKSHRDKVAIMRDS</sequence>
<dbReference type="Proteomes" id="UP001530400">
    <property type="component" value="Unassembled WGS sequence"/>
</dbReference>
<evidence type="ECO:0000256" key="1">
    <source>
        <dbReference type="SAM" id="MobiDB-lite"/>
    </source>
</evidence>
<keyword evidence="4" id="KW-1185">Reference proteome</keyword>
<feature type="compositionally biased region" description="Low complexity" evidence="1">
    <location>
        <begin position="1"/>
        <end position="20"/>
    </location>
</feature>
<comment type="caution">
    <text evidence="3">The sequence shown here is derived from an EMBL/GenBank/DDBJ whole genome shotgun (WGS) entry which is preliminary data.</text>
</comment>
<accession>A0ABD3Q7S3</accession>
<gene>
    <name evidence="3" type="ORF">ACHAWO_001571</name>
</gene>
<feature type="domain" description="Glycosyltransferase 61 catalytic" evidence="2">
    <location>
        <begin position="431"/>
        <end position="600"/>
    </location>
</feature>
<dbReference type="Pfam" id="PF04577">
    <property type="entry name" value="Glyco_transf_61"/>
    <property type="match status" value="1"/>
</dbReference>
<feature type="compositionally biased region" description="Low complexity" evidence="1">
    <location>
        <begin position="45"/>
        <end position="58"/>
    </location>
</feature>
<reference evidence="3 4" key="1">
    <citation type="submission" date="2024-10" db="EMBL/GenBank/DDBJ databases">
        <title>Updated reference genomes for cyclostephanoid diatoms.</title>
        <authorList>
            <person name="Roberts W.R."/>
            <person name="Alverson A.J."/>
        </authorList>
    </citation>
    <scope>NUCLEOTIDE SEQUENCE [LARGE SCALE GENOMIC DNA]</scope>
    <source>
        <strain evidence="3 4">AJA010-31</strain>
    </source>
</reference>
<proteinExistence type="predicted"/>
<dbReference type="EMBL" id="JALLPJ020000313">
    <property type="protein sequence ID" value="KAL3795576.1"/>
    <property type="molecule type" value="Genomic_DNA"/>
</dbReference>
<feature type="region of interest" description="Disordered" evidence="1">
    <location>
        <begin position="1"/>
        <end position="68"/>
    </location>
</feature>
<dbReference type="AlphaFoldDB" id="A0ABD3Q7S3"/>